<dbReference type="PROSITE" id="PS51683">
    <property type="entry name" value="SAM_OMT_II"/>
    <property type="match status" value="1"/>
</dbReference>
<dbReference type="EMBL" id="JAKOAV010000013">
    <property type="protein sequence ID" value="MDF9408399.1"/>
    <property type="molecule type" value="Genomic_DNA"/>
</dbReference>
<dbReference type="Gene3D" id="6.10.140.280">
    <property type="match status" value="1"/>
</dbReference>
<dbReference type="InterPro" id="IPR029063">
    <property type="entry name" value="SAM-dependent_MTases_sf"/>
</dbReference>
<keyword evidence="4" id="KW-1185">Reference proteome</keyword>
<evidence type="ECO:0000256" key="1">
    <source>
        <dbReference type="ARBA" id="ARBA00022679"/>
    </source>
</evidence>
<proteinExistence type="predicted"/>
<name>A0A9X4H6E2_9FIRM</name>
<dbReference type="AlphaFoldDB" id="A0A9X4H6E2"/>
<evidence type="ECO:0000313" key="3">
    <source>
        <dbReference type="EMBL" id="MDF9408399.1"/>
    </source>
</evidence>
<comment type="caution">
    <text evidence="3">The sequence shown here is derived from an EMBL/GenBank/DDBJ whole genome shotgun (WGS) entry which is preliminary data.</text>
</comment>
<keyword evidence="1" id="KW-0808">Transferase</keyword>
<dbReference type="Proteomes" id="UP001154312">
    <property type="component" value="Unassembled WGS sequence"/>
</dbReference>
<evidence type="ECO:0000259" key="2">
    <source>
        <dbReference type="Pfam" id="PF13649"/>
    </source>
</evidence>
<dbReference type="CDD" id="cd02440">
    <property type="entry name" value="AdoMet_MTases"/>
    <property type="match status" value="1"/>
</dbReference>
<dbReference type="Pfam" id="PF13649">
    <property type="entry name" value="Methyltransf_25"/>
    <property type="match status" value="1"/>
</dbReference>
<organism evidence="3 4">
    <name type="scientific">Pelotomaculum isophthalicicum JI</name>
    <dbReference type="NCBI Taxonomy" id="947010"/>
    <lineage>
        <taxon>Bacteria</taxon>
        <taxon>Bacillati</taxon>
        <taxon>Bacillota</taxon>
        <taxon>Clostridia</taxon>
        <taxon>Eubacteriales</taxon>
        <taxon>Desulfotomaculaceae</taxon>
        <taxon>Pelotomaculum</taxon>
    </lineage>
</organism>
<dbReference type="RefSeq" id="WP_277443721.1">
    <property type="nucleotide sequence ID" value="NZ_JAKOAV010000013.1"/>
</dbReference>
<reference evidence="3" key="1">
    <citation type="submission" date="2022-02" db="EMBL/GenBank/DDBJ databases">
        <authorList>
            <person name="Leng L."/>
        </authorList>
    </citation>
    <scope>NUCLEOTIDE SEQUENCE</scope>
    <source>
        <strain evidence="3">JI</strain>
    </source>
</reference>
<sequence>MSNDIKMKFDHVSMNYDRQRKQLIPCFNDFYGIAVSLIEPVCERPTVLDIGAGTGLFSSFLLGKIPEARLTLIDISEKMLQVAKDRFKNVSDVKYIAGDYTNYVSPRKYDMIISALSIHHLDDDQKLKLYKQCYLMLKPNGIFINADQVRGNTPYTDSIFKKHWKSGVENSGLSREEIASGYERIKLDKEATLPQQLSWLEEAGFSDVDCVYKYYHFAVMFGRKLV</sequence>
<dbReference type="SUPFAM" id="SSF53335">
    <property type="entry name" value="S-adenosyl-L-methionine-dependent methyltransferases"/>
    <property type="match status" value="1"/>
</dbReference>
<dbReference type="GO" id="GO:0032259">
    <property type="term" value="P:methylation"/>
    <property type="evidence" value="ECO:0007669"/>
    <property type="project" value="UniProtKB-KW"/>
</dbReference>
<gene>
    <name evidence="3" type="ORF">L7E55_08515</name>
</gene>
<keyword evidence="3" id="KW-0489">Methyltransferase</keyword>
<dbReference type="InterPro" id="IPR016461">
    <property type="entry name" value="COMT-like"/>
</dbReference>
<dbReference type="GO" id="GO:0008168">
    <property type="term" value="F:methyltransferase activity"/>
    <property type="evidence" value="ECO:0007669"/>
    <property type="project" value="UniProtKB-KW"/>
</dbReference>
<protein>
    <submittedName>
        <fullName evidence="3">Class I SAM-dependent methyltransferase</fullName>
    </submittedName>
</protein>
<dbReference type="InterPro" id="IPR041698">
    <property type="entry name" value="Methyltransf_25"/>
</dbReference>
<evidence type="ECO:0000313" key="4">
    <source>
        <dbReference type="Proteomes" id="UP001154312"/>
    </source>
</evidence>
<accession>A0A9X4H6E2</accession>
<dbReference type="PANTHER" id="PTHR43861">
    <property type="entry name" value="TRANS-ACONITATE 2-METHYLTRANSFERASE-RELATED"/>
    <property type="match status" value="1"/>
</dbReference>
<dbReference type="Gene3D" id="3.40.50.150">
    <property type="entry name" value="Vaccinia Virus protein VP39"/>
    <property type="match status" value="1"/>
</dbReference>
<feature type="domain" description="Methyltransferase" evidence="2">
    <location>
        <begin position="47"/>
        <end position="141"/>
    </location>
</feature>